<dbReference type="NCBIfam" id="NF004616">
    <property type="entry name" value="PRK05950.1"/>
    <property type="match status" value="1"/>
</dbReference>
<evidence type="ECO:0000313" key="14">
    <source>
        <dbReference type="EMBL" id="WOF24403.1"/>
    </source>
</evidence>
<dbReference type="GO" id="GO:0008177">
    <property type="term" value="F:succinate dehydrogenase (quinone) activity"/>
    <property type="evidence" value="ECO:0007669"/>
    <property type="project" value="UniProtKB-EC"/>
</dbReference>
<dbReference type="NCBIfam" id="TIGR00384">
    <property type="entry name" value="dhsB"/>
    <property type="match status" value="1"/>
</dbReference>
<dbReference type="GO" id="GO:0009055">
    <property type="term" value="F:electron transfer activity"/>
    <property type="evidence" value="ECO:0007669"/>
    <property type="project" value="InterPro"/>
</dbReference>
<gene>
    <name evidence="14" type="ORF">N8K70_06980</name>
</gene>
<dbReference type="GO" id="GO:0022904">
    <property type="term" value="P:respiratory electron transport chain"/>
    <property type="evidence" value="ECO:0007669"/>
    <property type="project" value="TreeGrafter"/>
</dbReference>
<evidence type="ECO:0000256" key="7">
    <source>
        <dbReference type="ARBA" id="ARBA00023002"/>
    </source>
</evidence>
<evidence type="ECO:0000256" key="11">
    <source>
        <dbReference type="RuleBase" id="RU361237"/>
    </source>
</evidence>
<dbReference type="SUPFAM" id="SSF54292">
    <property type="entry name" value="2Fe-2S ferredoxin-like"/>
    <property type="match status" value="1"/>
</dbReference>
<reference evidence="14 15" key="1">
    <citation type="submission" date="2023-02" db="EMBL/GenBank/DDBJ databases">
        <title>Microbacterium betulae sp. nov., isolated from birch wood.</title>
        <authorList>
            <person name="Pasciak M."/>
            <person name="Pawlik K.J."/>
            <person name="Martynowski D."/>
            <person name="Laczmanski L."/>
            <person name="Ciekot J."/>
            <person name="Szponar B."/>
            <person name="Wojcik-Fatla A."/>
            <person name="Mackiewicz B."/>
            <person name="Farian E."/>
            <person name="Cholewa G."/>
            <person name="Cholewa A."/>
            <person name="Dutkiewicz J."/>
        </authorList>
    </citation>
    <scope>NUCLEOTIDE SEQUENCE [LARGE SCALE GENOMIC DNA]</scope>
    <source>
        <strain evidence="14 15">AB</strain>
    </source>
</reference>
<keyword evidence="3 11" id="KW-0004">4Fe-4S</keyword>
<dbReference type="InterPro" id="IPR050573">
    <property type="entry name" value="SDH/FRD_Iron-Sulfur"/>
</dbReference>
<keyword evidence="7" id="KW-0560">Oxidoreductase</keyword>
<feature type="domain" description="4Fe-4S ferredoxin-type" evidence="13">
    <location>
        <begin position="200"/>
        <end position="229"/>
    </location>
</feature>
<comment type="catalytic activity">
    <reaction evidence="11">
        <text>a menaquinone + succinate = a menaquinol + fumarate</text>
        <dbReference type="Rhea" id="RHEA:27834"/>
        <dbReference type="Rhea" id="RHEA-COMP:9537"/>
        <dbReference type="Rhea" id="RHEA-COMP:9539"/>
        <dbReference type="ChEBI" id="CHEBI:16374"/>
        <dbReference type="ChEBI" id="CHEBI:18151"/>
        <dbReference type="ChEBI" id="CHEBI:29806"/>
        <dbReference type="ChEBI" id="CHEBI:30031"/>
        <dbReference type="EC" id="1.3.5.1"/>
    </reaction>
</comment>
<evidence type="ECO:0000256" key="8">
    <source>
        <dbReference type="ARBA" id="ARBA00023004"/>
    </source>
</evidence>
<dbReference type="InterPro" id="IPR012675">
    <property type="entry name" value="Beta-grasp_dom_sf"/>
</dbReference>
<dbReference type="InterPro" id="IPR036010">
    <property type="entry name" value="2Fe-2S_ferredoxin-like_sf"/>
</dbReference>
<dbReference type="KEGG" id="mbet:N8K70_06980"/>
<dbReference type="PROSITE" id="PS51085">
    <property type="entry name" value="2FE2S_FER_2"/>
    <property type="match status" value="1"/>
</dbReference>
<dbReference type="NCBIfam" id="NF009051">
    <property type="entry name" value="PRK12385.1"/>
    <property type="match status" value="1"/>
</dbReference>
<dbReference type="InterPro" id="IPR017900">
    <property type="entry name" value="4Fe4S_Fe_S_CS"/>
</dbReference>
<comment type="pathway">
    <text evidence="1">Carbohydrate metabolism; tricarboxylic acid cycle.</text>
</comment>
<dbReference type="EMBL" id="CP118157">
    <property type="protein sequence ID" value="WOF24403.1"/>
    <property type="molecule type" value="Genomic_DNA"/>
</dbReference>
<keyword evidence="10 11" id="KW-0003">3Fe-4S</keyword>
<evidence type="ECO:0000256" key="5">
    <source>
        <dbReference type="ARBA" id="ARBA00022714"/>
    </source>
</evidence>
<dbReference type="SUPFAM" id="SSF46548">
    <property type="entry name" value="alpha-helical ferredoxin"/>
    <property type="match status" value="1"/>
</dbReference>
<dbReference type="GO" id="GO:0051538">
    <property type="term" value="F:3 iron, 4 sulfur cluster binding"/>
    <property type="evidence" value="ECO:0007669"/>
    <property type="project" value="UniProtKB-KW"/>
</dbReference>
<evidence type="ECO:0000256" key="6">
    <source>
        <dbReference type="ARBA" id="ARBA00022723"/>
    </source>
</evidence>
<keyword evidence="4" id="KW-0816">Tricarboxylic acid cycle</keyword>
<dbReference type="PROSITE" id="PS00197">
    <property type="entry name" value="2FE2S_FER_1"/>
    <property type="match status" value="1"/>
</dbReference>
<comment type="cofactor">
    <cofactor evidence="11">
        <name>[2Fe-2S] cluster</name>
        <dbReference type="ChEBI" id="CHEBI:190135"/>
    </cofactor>
    <text evidence="11">Binds 1 [2Fe-2S] cluster.</text>
</comment>
<dbReference type="FunFam" id="1.10.1060.10:FF:000003">
    <property type="entry name" value="Succinate dehydrogenase iron-sulfur subunit"/>
    <property type="match status" value="1"/>
</dbReference>
<comment type="similarity">
    <text evidence="2 11">Belongs to the succinate dehydrogenase/fumarate reductase iron-sulfur protein family.</text>
</comment>
<evidence type="ECO:0000256" key="9">
    <source>
        <dbReference type="ARBA" id="ARBA00023014"/>
    </source>
</evidence>
<dbReference type="AlphaFoldDB" id="A0AA97FK09"/>
<keyword evidence="9 11" id="KW-0411">Iron-sulfur</keyword>
<dbReference type="PROSITE" id="PS00198">
    <property type="entry name" value="4FE4S_FER_1"/>
    <property type="match status" value="1"/>
</dbReference>
<evidence type="ECO:0000256" key="1">
    <source>
        <dbReference type="ARBA" id="ARBA00005163"/>
    </source>
</evidence>
<organism evidence="14 15">
    <name type="scientific">Microbacterium betulae</name>
    <dbReference type="NCBI Taxonomy" id="2981139"/>
    <lineage>
        <taxon>Bacteria</taxon>
        <taxon>Bacillati</taxon>
        <taxon>Actinomycetota</taxon>
        <taxon>Actinomycetes</taxon>
        <taxon>Micrococcales</taxon>
        <taxon>Microbacteriaceae</taxon>
        <taxon>Microbacterium</taxon>
    </lineage>
</organism>
<comment type="cofactor">
    <cofactor evidence="11">
        <name>[4Fe-4S] cluster</name>
        <dbReference type="ChEBI" id="CHEBI:49883"/>
    </cofactor>
    <text evidence="11">Binds 1 [4Fe-4S] cluster.</text>
</comment>
<evidence type="ECO:0000256" key="10">
    <source>
        <dbReference type="ARBA" id="ARBA00023291"/>
    </source>
</evidence>
<dbReference type="InterPro" id="IPR001041">
    <property type="entry name" value="2Fe-2S_ferredoxin-type"/>
</dbReference>
<accession>A0AA97FK09</accession>
<dbReference type="GO" id="GO:0051539">
    <property type="term" value="F:4 iron, 4 sulfur cluster binding"/>
    <property type="evidence" value="ECO:0007669"/>
    <property type="project" value="UniProtKB-KW"/>
</dbReference>
<dbReference type="GO" id="GO:0046872">
    <property type="term" value="F:metal ion binding"/>
    <property type="evidence" value="ECO:0007669"/>
    <property type="project" value="UniProtKB-KW"/>
</dbReference>
<name>A0AA97FK09_9MICO</name>
<dbReference type="Pfam" id="PF13183">
    <property type="entry name" value="Fer4_8"/>
    <property type="match status" value="1"/>
</dbReference>
<evidence type="ECO:0000256" key="4">
    <source>
        <dbReference type="ARBA" id="ARBA00022532"/>
    </source>
</evidence>
<feature type="domain" description="2Fe-2S ferredoxin-type" evidence="12">
    <location>
        <begin position="63"/>
        <end position="156"/>
    </location>
</feature>
<dbReference type="CDD" id="cd00207">
    <property type="entry name" value="fer2"/>
    <property type="match status" value="1"/>
</dbReference>
<dbReference type="Gene3D" id="3.10.20.30">
    <property type="match status" value="1"/>
</dbReference>
<dbReference type="InterPro" id="IPR025192">
    <property type="entry name" value="Succ_DH/fum_Rdtase_N"/>
</dbReference>
<evidence type="ECO:0000259" key="13">
    <source>
        <dbReference type="PROSITE" id="PS51379"/>
    </source>
</evidence>
<dbReference type="PROSITE" id="PS51379">
    <property type="entry name" value="4FE4S_FER_2"/>
    <property type="match status" value="1"/>
</dbReference>
<dbReference type="InterPro" id="IPR009051">
    <property type="entry name" value="Helical_ferredxn"/>
</dbReference>
<dbReference type="EC" id="1.3.5.1" evidence="11"/>
<evidence type="ECO:0000256" key="2">
    <source>
        <dbReference type="ARBA" id="ARBA00009433"/>
    </source>
</evidence>
<keyword evidence="15" id="KW-1185">Reference proteome</keyword>
<dbReference type="GO" id="GO:0051537">
    <property type="term" value="F:2 iron, 2 sulfur cluster binding"/>
    <property type="evidence" value="ECO:0007669"/>
    <property type="project" value="UniProtKB-KW"/>
</dbReference>
<keyword evidence="6 11" id="KW-0479">Metal-binding</keyword>
<dbReference type="Gene3D" id="1.10.1060.10">
    <property type="entry name" value="Alpha-helical ferredoxin"/>
    <property type="match status" value="1"/>
</dbReference>
<evidence type="ECO:0000313" key="15">
    <source>
        <dbReference type="Proteomes" id="UP001305498"/>
    </source>
</evidence>
<protein>
    <recommendedName>
        <fullName evidence="11">Fumarate reductase iron-sulfur subunit</fullName>
        <ecNumber evidence="11">1.3.5.1</ecNumber>
    </recommendedName>
</protein>
<evidence type="ECO:0000259" key="12">
    <source>
        <dbReference type="PROSITE" id="PS51085"/>
    </source>
</evidence>
<dbReference type="Pfam" id="PF13085">
    <property type="entry name" value="Fer2_3"/>
    <property type="match status" value="1"/>
</dbReference>
<proteinExistence type="inferred from homology"/>
<dbReference type="InterPro" id="IPR006058">
    <property type="entry name" value="2Fe2S_fd_BS"/>
</dbReference>
<evidence type="ECO:0000256" key="3">
    <source>
        <dbReference type="ARBA" id="ARBA00022485"/>
    </source>
</evidence>
<comment type="cofactor">
    <cofactor evidence="11">
        <name>[3Fe-4S] cluster</name>
        <dbReference type="ChEBI" id="CHEBI:21137"/>
    </cofactor>
    <text evidence="11">Binds 1 [3Fe-4S] cluster.</text>
</comment>
<sequence>MSIQHTPGSPEARDEKPGCDGHGGCGSGSCDGAGESGCGGEGGCACGGHGASPSRQDASTVLGTIRVQVQRYRPDTDEEPHLVEYEVPWGADTSVLDALQWIKDNADPSLAFRWSCRMAICGSCGFMLNGVPRLGCEQFVRDYAPGPLRVEPLENMAVERDLVVDLEPFMSALTEVRPWLVEDPEKPLEEPANRQTPKQMLAYHDYAMCINCMLCYAACPQVSLASAFLGPAAVTAAVRYNKDSRDHGAAQRLPVLDREEGLWSCTFVGACSTACPKGVDPAAAIQQAKIAAAASWAAEFVLPRRGGVR</sequence>
<dbReference type="InterPro" id="IPR004489">
    <property type="entry name" value="Succ_DH/fum_Rdtase_Fe-S"/>
</dbReference>
<dbReference type="PANTHER" id="PTHR11921">
    <property type="entry name" value="SUCCINATE DEHYDROGENASE IRON-SULFUR PROTEIN"/>
    <property type="match status" value="1"/>
</dbReference>
<dbReference type="GO" id="GO:0006099">
    <property type="term" value="P:tricarboxylic acid cycle"/>
    <property type="evidence" value="ECO:0007669"/>
    <property type="project" value="UniProtKB-KW"/>
</dbReference>
<dbReference type="InterPro" id="IPR017896">
    <property type="entry name" value="4Fe4S_Fe-S-bd"/>
</dbReference>
<keyword evidence="8 11" id="KW-0408">Iron</keyword>
<dbReference type="PANTHER" id="PTHR11921:SF29">
    <property type="entry name" value="SUCCINATE DEHYDROGENASE [UBIQUINONE] IRON-SULFUR SUBUNIT, MITOCHONDRIAL"/>
    <property type="match status" value="1"/>
</dbReference>
<dbReference type="Proteomes" id="UP001305498">
    <property type="component" value="Chromosome"/>
</dbReference>
<keyword evidence="5 11" id="KW-0001">2Fe-2S</keyword>
<dbReference type="RefSeq" id="WP_317140875.1">
    <property type="nucleotide sequence ID" value="NZ_CP118157.1"/>
</dbReference>